<dbReference type="EMBL" id="BTSX01000004">
    <property type="protein sequence ID" value="GMS97821.1"/>
    <property type="molecule type" value="Genomic_DNA"/>
</dbReference>
<proteinExistence type="predicted"/>
<comment type="caution">
    <text evidence="3">The sequence shown here is derived from an EMBL/GenBank/DDBJ whole genome shotgun (WGS) entry which is preliminary data.</text>
</comment>
<keyword evidence="1" id="KW-0175">Coiled coil</keyword>
<reference evidence="3" key="1">
    <citation type="submission" date="2023-10" db="EMBL/GenBank/DDBJ databases">
        <title>Genome assembly of Pristionchus species.</title>
        <authorList>
            <person name="Yoshida K."/>
            <person name="Sommer R.J."/>
        </authorList>
    </citation>
    <scope>NUCLEOTIDE SEQUENCE</scope>
    <source>
        <strain evidence="3">RS0144</strain>
    </source>
</reference>
<feature type="non-terminal residue" evidence="3">
    <location>
        <position position="1"/>
    </location>
</feature>
<gene>
    <name evidence="3" type="ORF">PENTCL1PPCAC_19996</name>
</gene>
<evidence type="ECO:0000256" key="2">
    <source>
        <dbReference type="SAM" id="MobiDB-lite"/>
    </source>
</evidence>
<evidence type="ECO:0000313" key="3">
    <source>
        <dbReference type="EMBL" id="GMS97821.1"/>
    </source>
</evidence>
<protein>
    <submittedName>
        <fullName evidence="3">Uncharacterized protein</fullName>
    </submittedName>
</protein>
<dbReference type="AlphaFoldDB" id="A0AAV5TU78"/>
<evidence type="ECO:0000313" key="4">
    <source>
        <dbReference type="Proteomes" id="UP001432027"/>
    </source>
</evidence>
<evidence type="ECO:0000256" key="1">
    <source>
        <dbReference type="SAM" id="Coils"/>
    </source>
</evidence>
<sequence length="166" mass="19646">LEKDLTVSIEKMEYFKKEIELEREAKKTAISTKKKLQQQVISLQEICKINFLRWKEAKMKMESEMSYTKNGFLKKKIDSEREAKEVAVAANEKLQQQVNSLQWQIRFTIEGLTEKIDASQRQKMIPSQMKIKRRLAKSATRSVRWWDSNEEPAVKKSRNYTSPEDK</sequence>
<dbReference type="Proteomes" id="UP001432027">
    <property type="component" value="Unassembled WGS sequence"/>
</dbReference>
<keyword evidence="4" id="KW-1185">Reference proteome</keyword>
<organism evidence="3 4">
    <name type="scientific">Pristionchus entomophagus</name>
    <dbReference type="NCBI Taxonomy" id="358040"/>
    <lineage>
        <taxon>Eukaryota</taxon>
        <taxon>Metazoa</taxon>
        <taxon>Ecdysozoa</taxon>
        <taxon>Nematoda</taxon>
        <taxon>Chromadorea</taxon>
        <taxon>Rhabditida</taxon>
        <taxon>Rhabditina</taxon>
        <taxon>Diplogasteromorpha</taxon>
        <taxon>Diplogasteroidea</taxon>
        <taxon>Neodiplogasteridae</taxon>
        <taxon>Pristionchus</taxon>
    </lineage>
</organism>
<feature type="region of interest" description="Disordered" evidence="2">
    <location>
        <begin position="146"/>
        <end position="166"/>
    </location>
</feature>
<name>A0AAV5TU78_9BILA</name>
<accession>A0AAV5TU78</accession>
<feature type="coiled-coil region" evidence="1">
    <location>
        <begin position="77"/>
        <end position="104"/>
    </location>
</feature>